<accession>A0ABU1TDJ5</accession>
<reference evidence="1 2" key="1">
    <citation type="submission" date="2023-07" db="EMBL/GenBank/DDBJ databases">
        <title>Sorghum-associated microbial communities from plants grown in Nebraska, USA.</title>
        <authorList>
            <person name="Schachtman D."/>
        </authorList>
    </citation>
    <scope>NUCLEOTIDE SEQUENCE [LARGE SCALE GENOMIC DNA]</scope>
    <source>
        <strain evidence="1 2">3262</strain>
    </source>
</reference>
<dbReference type="Proteomes" id="UP001247620">
    <property type="component" value="Unassembled WGS sequence"/>
</dbReference>
<dbReference type="EMBL" id="JAVDUU010000003">
    <property type="protein sequence ID" value="MDR6943464.1"/>
    <property type="molecule type" value="Genomic_DNA"/>
</dbReference>
<sequence>MLVALMKIFIFLCILIVPLRGPSRRREVPRDSPETITTFSNYGVNEQGRLEIIDEEDNT</sequence>
<proteinExistence type="predicted"/>
<organism evidence="1 2">
    <name type="scientific">Mucilaginibacter pocheonensis</name>
    <dbReference type="NCBI Taxonomy" id="398050"/>
    <lineage>
        <taxon>Bacteria</taxon>
        <taxon>Pseudomonadati</taxon>
        <taxon>Bacteroidota</taxon>
        <taxon>Sphingobacteriia</taxon>
        <taxon>Sphingobacteriales</taxon>
        <taxon>Sphingobacteriaceae</taxon>
        <taxon>Mucilaginibacter</taxon>
    </lineage>
</organism>
<name>A0ABU1TDJ5_9SPHI</name>
<keyword evidence="2" id="KW-1185">Reference proteome</keyword>
<evidence type="ECO:0000313" key="1">
    <source>
        <dbReference type="EMBL" id="MDR6943464.1"/>
    </source>
</evidence>
<dbReference type="RefSeq" id="WP_310097741.1">
    <property type="nucleotide sequence ID" value="NZ_JAVDUU010000003.1"/>
</dbReference>
<evidence type="ECO:0000313" key="2">
    <source>
        <dbReference type="Proteomes" id="UP001247620"/>
    </source>
</evidence>
<protein>
    <submittedName>
        <fullName evidence="1">Na+-transporting methylmalonyl-CoA/oxaloacetate decarboxylase gamma subunit</fullName>
    </submittedName>
</protein>
<comment type="caution">
    <text evidence="1">The sequence shown here is derived from an EMBL/GenBank/DDBJ whole genome shotgun (WGS) entry which is preliminary data.</text>
</comment>
<gene>
    <name evidence="1" type="ORF">J2W55_003317</name>
</gene>